<feature type="region of interest" description="Disordered" evidence="1">
    <location>
        <begin position="235"/>
        <end position="257"/>
    </location>
</feature>
<dbReference type="EMBL" id="MU858080">
    <property type="protein sequence ID" value="KAK4215420.1"/>
    <property type="molecule type" value="Genomic_DNA"/>
</dbReference>
<keyword evidence="3" id="KW-1185">Reference proteome</keyword>
<sequence>MCFQIVELFSACKCLYYQHTVDKCPAYGSPGHGIYRWTRVVGVACFEHSRSKSSSGSTGAVPKRRDGHQLTKVRDGALLQVRKILTPITAGKLALRDALLQVRKIDNSEADALTVGFSDHDGSDSSDGWEETIDGETVGALFSKLLNFGDLPFLWPQLIAQSSSWKRSQRTIERLLHSYSQDLGRLAGHSLSNESIPDAEREMYFWASEVICRYPAKLAQRICLAHYRVEPDEESSQTQNMITAGSEKRNESDSENEDDSLFMLETVETFLFRTEPILYLQANLKALLKPRMPQTIPLVTRIWKYAQLHFENTVGSLMGGEQLPPYGSTRLRWTCVCGKALHDNFVELRPGALSDLDKLLQGYGKDIIEALDTDSSPNQGPPPQRRDWKQSARSAINSCRGLFSALVLKPPNLPQYRQGRSGQKNTTGACIRTGLADVGFHDFLLLCIPFMRVATKLHQPEICRIKSDQEFFQLLRHYYQAKRGRGPWKLLRKVKSIRFVKFEMYRSSLADIRLCPSVPPPERTGT</sequence>
<gene>
    <name evidence="2" type="ORF">QBC37DRAFT_419275</name>
</gene>
<reference evidence="2" key="1">
    <citation type="journal article" date="2023" name="Mol. Phylogenet. Evol.">
        <title>Genome-scale phylogeny and comparative genomics of the fungal order Sordariales.</title>
        <authorList>
            <person name="Hensen N."/>
            <person name="Bonometti L."/>
            <person name="Westerberg I."/>
            <person name="Brannstrom I.O."/>
            <person name="Guillou S."/>
            <person name="Cros-Aarteil S."/>
            <person name="Calhoun S."/>
            <person name="Haridas S."/>
            <person name="Kuo A."/>
            <person name="Mondo S."/>
            <person name="Pangilinan J."/>
            <person name="Riley R."/>
            <person name="LaButti K."/>
            <person name="Andreopoulos B."/>
            <person name="Lipzen A."/>
            <person name="Chen C."/>
            <person name="Yan M."/>
            <person name="Daum C."/>
            <person name="Ng V."/>
            <person name="Clum A."/>
            <person name="Steindorff A."/>
            <person name="Ohm R.A."/>
            <person name="Martin F."/>
            <person name="Silar P."/>
            <person name="Natvig D.O."/>
            <person name="Lalanne C."/>
            <person name="Gautier V."/>
            <person name="Ament-Velasquez S.L."/>
            <person name="Kruys A."/>
            <person name="Hutchinson M.I."/>
            <person name="Powell A.J."/>
            <person name="Barry K."/>
            <person name="Miller A.N."/>
            <person name="Grigoriev I.V."/>
            <person name="Debuchy R."/>
            <person name="Gladieux P."/>
            <person name="Hiltunen Thoren M."/>
            <person name="Johannesson H."/>
        </authorList>
    </citation>
    <scope>NUCLEOTIDE SEQUENCE</scope>
    <source>
        <strain evidence="2">PSN293</strain>
    </source>
</reference>
<evidence type="ECO:0000313" key="3">
    <source>
        <dbReference type="Proteomes" id="UP001301769"/>
    </source>
</evidence>
<evidence type="ECO:0000313" key="2">
    <source>
        <dbReference type="EMBL" id="KAK4215420.1"/>
    </source>
</evidence>
<protein>
    <submittedName>
        <fullName evidence="2">Uncharacterized protein</fullName>
    </submittedName>
</protein>
<name>A0AAN6YCM3_9PEZI</name>
<dbReference type="Proteomes" id="UP001301769">
    <property type="component" value="Unassembled WGS sequence"/>
</dbReference>
<organism evidence="2 3">
    <name type="scientific">Rhypophila decipiens</name>
    <dbReference type="NCBI Taxonomy" id="261697"/>
    <lineage>
        <taxon>Eukaryota</taxon>
        <taxon>Fungi</taxon>
        <taxon>Dikarya</taxon>
        <taxon>Ascomycota</taxon>
        <taxon>Pezizomycotina</taxon>
        <taxon>Sordariomycetes</taxon>
        <taxon>Sordariomycetidae</taxon>
        <taxon>Sordariales</taxon>
        <taxon>Naviculisporaceae</taxon>
        <taxon>Rhypophila</taxon>
    </lineage>
</organism>
<accession>A0AAN6YCM3</accession>
<evidence type="ECO:0000256" key="1">
    <source>
        <dbReference type="SAM" id="MobiDB-lite"/>
    </source>
</evidence>
<feature type="region of interest" description="Disordered" evidence="1">
    <location>
        <begin position="371"/>
        <end position="390"/>
    </location>
</feature>
<reference evidence="2" key="2">
    <citation type="submission" date="2023-05" db="EMBL/GenBank/DDBJ databases">
        <authorList>
            <consortium name="Lawrence Berkeley National Laboratory"/>
            <person name="Steindorff A."/>
            <person name="Hensen N."/>
            <person name="Bonometti L."/>
            <person name="Westerberg I."/>
            <person name="Brannstrom I.O."/>
            <person name="Guillou S."/>
            <person name="Cros-Aarteil S."/>
            <person name="Calhoun S."/>
            <person name="Haridas S."/>
            <person name="Kuo A."/>
            <person name="Mondo S."/>
            <person name="Pangilinan J."/>
            <person name="Riley R."/>
            <person name="Labutti K."/>
            <person name="Andreopoulos B."/>
            <person name="Lipzen A."/>
            <person name="Chen C."/>
            <person name="Yanf M."/>
            <person name="Daum C."/>
            <person name="Ng V."/>
            <person name="Clum A."/>
            <person name="Ohm R."/>
            <person name="Martin F."/>
            <person name="Silar P."/>
            <person name="Natvig D."/>
            <person name="Lalanne C."/>
            <person name="Gautier V."/>
            <person name="Ament-Velasquez S.L."/>
            <person name="Kruys A."/>
            <person name="Hutchinson M.I."/>
            <person name="Powell A.J."/>
            <person name="Barry K."/>
            <person name="Miller A.N."/>
            <person name="Grigoriev I.V."/>
            <person name="Debuchy R."/>
            <person name="Gladieux P."/>
            <person name="Thoren M.H."/>
            <person name="Johannesson H."/>
        </authorList>
    </citation>
    <scope>NUCLEOTIDE SEQUENCE</scope>
    <source>
        <strain evidence="2">PSN293</strain>
    </source>
</reference>
<dbReference type="AlphaFoldDB" id="A0AAN6YCM3"/>
<comment type="caution">
    <text evidence="2">The sequence shown here is derived from an EMBL/GenBank/DDBJ whole genome shotgun (WGS) entry which is preliminary data.</text>
</comment>
<proteinExistence type="predicted"/>